<dbReference type="GO" id="GO:0008360">
    <property type="term" value="P:regulation of cell shape"/>
    <property type="evidence" value="ECO:0007669"/>
    <property type="project" value="UniProtKB-KW"/>
</dbReference>
<gene>
    <name evidence="7" type="ORF">HRJ53_10345</name>
</gene>
<feature type="transmembrane region" description="Helical" evidence="6">
    <location>
        <begin position="12"/>
        <end position="33"/>
    </location>
</feature>
<evidence type="ECO:0000256" key="4">
    <source>
        <dbReference type="ARBA" id="ARBA00022989"/>
    </source>
</evidence>
<dbReference type="Pfam" id="PF01098">
    <property type="entry name" value="FTSW_RODA_SPOVE"/>
    <property type="match status" value="1"/>
</dbReference>
<dbReference type="AlphaFoldDB" id="A0A7V8NPZ1"/>
<keyword evidence="3" id="KW-0133">Cell shape</keyword>
<accession>A0A7V8NPZ1</accession>
<keyword evidence="2 6" id="KW-0812">Transmembrane</keyword>
<keyword evidence="5 6" id="KW-0472">Membrane</keyword>
<dbReference type="GO" id="GO:0051301">
    <property type="term" value="P:cell division"/>
    <property type="evidence" value="ECO:0007669"/>
    <property type="project" value="InterPro"/>
</dbReference>
<sequence length="208" mass="22918">MRDAPGTRDYDWWLLAILTTICALGVIEIYSATHGSSLAGMHWKQVRWLTVGFVLMFALSRLDYHLILEQAPVLYLLSIAALIAVLAVGHTRFGAKRWINLPGIGELLQVSELVKLVIIIVLARFFTEVRSDELDLRDLIKAALIVGVPVVLILKQPDLGTALVLMPMLAVGAFLAGLKWQHAAVFSLAGILLIGAVFYPPVSRRILK</sequence>
<evidence type="ECO:0000256" key="5">
    <source>
        <dbReference type="ARBA" id="ARBA00023136"/>
    </source>
</evidence>
<feature type="transmembrane region" description="Helical" evidence="6">
    <location>
        <begin position="161"/>
        <end position="178"/>
    </location>
</feature>
<evidence type="ECO:0000256" key="6">
    <source>
        <dbReference type="SAM" id="Phobius"/>
    </source>
</evidence>
<dbReference type="GO" id="GO:0005886">
    <property type="term" value="C:plasma membrane"/>
    <property type="evidence" value="ECO:0007669"/>
    <property type="project" value="TreeGrafter"/>
</dbReference>
<dbReference type="InterPro" id="IPR001182">
    <property type="entry name" value="FtsW/RodA"/>
</dbReference>
<keyword evidence="4 6" id="KW-1133">Transmembrane helix</keyword>
<feature type="transmembrane region" description="Helical" evidence="6">
    <location>
        <begin position="184"/>
        <end position="202"/>
    </location>
</feature>
<reference evidence="7" key="1">
    <citation type="submission" date="2020-06" db="EMBL/GenBank/DDBJ databases">
        <title>Legume-microbial interactions unlock mineral nutrients during tropical forest succession.</title>
        <authorList>
            <person name="Epihov D.Z."/>
        </authorList>
    </citation>
    <scope>NUCLEOTIDE SEQUENCE [LARGE SCALE GENOMIC DNA]</scope>
    <source>
        <strain evidence="7">Pan2503</strain>
    </source>
</reference>
<evidence type="ECO:0000256" key="3">
    <source>
        <dbReference type="ARBA" id="ARBA00022960"/>
    </source>
</evidence>
<evidence type="ECO:0000313" key="7">
    <source>
        <dbReference type="EMBL" id="MBA0085387.1"/>
    </source>
</evidence>
<dbReference type="GO" id="GO:0032153">
    <property type="term" value="C:cell division site"/>
    <property type="evidence" value="ECO:0007669"/>
    <property type="project" value="TreeGrafter"/>
</dbReference>
<comment type="subcellular location">
    <subcellularLocation>
        <location evidence="1">Membrane</location>
        <topology evidence="1">Multi-pass membrane protein</topology>
    </subcellularLocation>
</comment>
<evidence type="ECO:0000256" key="2">
    <source>
        <dbReference type="ARBA" id="ARBA00022692"/>
    </source>
</evidence>
<evidence type="ECO:0000256" key="1">
    <source>
        <dbReference type="ARBA" id="ARBA00004141"/>
    </source>
</evidence>
<dbReference type="Proteomes" id="UP000567293">
    <property type="component" value="Unassembled WGS sequence"/>
</dbReference>
<proteinExistence type="predicted"/>
<feature type="non-terminal residue" evidence="7">
    <location>
        <position position="208"/>
    </location>
</feature>
<organism evidence="7 8">
    <name type="scientific">Candidatus Acidiferrum panamense</name>
    <dbReference type="NCBI Taxonomy" id="2741543"/>
    <lineage>
        <taxon>Bacteria</taxon>
        <taxon>Pseudomonadati</taxon>
        <taxon>Acidobacteriota</taxon>
        <taxon>Terriglobia</taxon>
        <taxon>Candidatus Acidiferrales</taxon>
        <taxon>Candidatus Acidiferrum</taxon>
    </lineage>
</organism>
<comment type="caution">
    <text evidence="7">The sequence shown here is derived from an EMBL/GenBank/DDBJ whole genome shotgun (WGS) entry which is preliminary data.</text>
</comment>
<dbReference type="GO" id="GO:0015648">
    <property type="term" value="F:lipid-linked peptidoglycan transporter activity"/>
    <property type="evidence" value="ECO:0007669"/>
    <property type="project" value="TreeGrafter"/>
</dbReference>
<dbReference type="EMBL" id="JACDQQ010000998">
    <property type="protein sequence ID" value="MBA0085387.1"/>
    <property type="molecule type" value="Genomic_DNA"/>
</dbReference>
<dbReference type="PANTHER" id="PTHR30474:SF1">
    <property type="entry name" value="PEPTIDOGLYCAN GLYCOSYLTRANSFERASE MRDB"/>
    <property type="match status" value="1"/>
</dbReference>
<dbReference type="PANTHER" id="PTHR30474">
    <property type="entry name" value="CELL CYCLE PROTEIN"/>
    <property type="match status" value="1"/>
</dbReference>
<evidence type="ECO:0000313" key="8">
    <source>
        <dbReference type="Proteomes" id="UP000567293"/>
    </source>
</evidence>
<protein>
    <submittedName>
        <fullName evidence="7">FtsW/RodA/SpoVE family cell cycle protein</fullName>
    </submittedName>
</protein>
<keyword evidence="8" id="KW-1185">Reference proteome</keyword>
<name>A0A7V8NPZ1_9BACT</name>
<feature type="transmembrane region" description="Helical" evidence="6">
    <location>
        <begin position="74"/>
        <end position="95"/>
    </location>
</feature>